<dbReference type="InterPro" id="IPR005330">
    <property type="entry name" value="MHYT_dom"/>
</dbReference>
<dbReference type="GO" id="GO:0071111">
    <property type="term" value="F:cyclic-guanylate-specific phosphodiesterase activity"/>
    <property type="evidence" value="ECO:0007669"/>
    <property type="project" value="UniProtKB-EC"/>
</dbReference>
<evidence type="ECO:0000256" key="2">
    <source>
        <dbReference type="PROSITE-ProRule" id="PRU00244"/>
    </source>
</evidence>
<evidence type="ECO:0000313" key="6">
    <source>
        <dbReference type="EMBL" id="HFT93593.1"/>
    </source>
</evidence>
<dbReference type="SUPFAM" id="SSF55073">
    <property type="entry name" value="Nucleotide cyclase"/>
    <property type="match status" value="1"/>
</dbReference>
<dbReference type="SMART" id="SM00052">
    <property type="entry name" value="EAL"/>
    <property type="match status" value="1"/>
</dbReference>
<dbReference type="InterPro" id="IPR035919">
    <property type="entry name" value="EAL_sf"/>
</dbReference>
<dbReference type="InterPro" id="IPR029787">
    <property type="entry name" value="Nucleotide_cyclase"/>
</dbReference>
<feature type="domain" description="EAL" evidence="3">
    <location>
        <begin position="437"/>
        <end position="691"/>
    </location>
</feature>
<dbReference type="InterPro" id="IPR000160">
    <property type="entry name" value="GGDEF_dom"/>
</dbReference>
<protein>
    <submittedName>
        <fullName evidence="6">Bifunctional diguanylate cyclase/phosphodiesterase</fullName>
    </submittedName>
</protein>
<dbReference type="SUPFAM" id="SSF141868">
    <property type="entry name" value="EAL domain-like"/>
    <property type="match status" value="1"/>
</dbReference>
<dbReference type="CDD" id="cd01949">
    <property type="entry name" value="GGDEF"/>
    <property type="match status" value="1"/>
</dbReference>
<gene>
    <name evidence="6" type="ORF">ENX03_06605</name>
</gene>
<evidence type="ECO:0000259" key="4">
    <source>
        <dbReference type="PROSITE" id="PS50887"/>
    </source>
</evidence>
<feature type="transmembrane region" description="Helical" evidence="2">
    <location>
        <begin position="43"/>
        <end position="68"/>
    </location>
</feature>
<feature type="transmembrane region" description="Helical" evidence="2">
    <location>
        <begin position="142"/>
        <end position="162"/>
    </location>
</feature>
<feature type="domain" description="MHYT" evidence="5">
    <location>
        <begin position="8"/>
        <end position="202"/>
    </location>
</feature>
<feature type="transmembrane region" description="Helical" evidence="2">
    <location>
        <begin position="174"/>
        <end position="195"/>
    </location>
</feature>
<feature type="transmembrane region" description="Helical" evidence="2">
    <location>
        <begin position="12"/>
        <end position="31"/>
    </location>
</feature>
<sequence>MSHMNGSYDLRLVALSVFISVIASYTAFSLSGRITRTSGKTRFLWLAGGSFSMGTGIWSMHFIGMLAYQMPVPVGYDVRITLLSLLIAIVISGFALFMASGSRMVLRNLILAGTVMGTGIASMHYTGMMAMETGSSIRYDPFLFVLSILIAVLASVAALRMVSTLRVKEQDAHVKVKVLSALVMGFAIAGMHYTGMAAAVFPSGMARLPPNAPGSSWLAGTIGLSSFMILTIALILSLVDSHLASRTAGLVGSLKAANEKLHYLALHDGLTKLPNRTLLEDRVDQAIRHAGTTRASFPLLFLDIDRFKPVNDALGHHAGDRLLQEVARRLSSALNPDDTVSRIGGDEFVILLPNEGDPRTVHEKARTIRDAVSRTLEIDGQPVTVSASIGISVYPHDGPDFRTLLVNADSAMYHAKSKGAGNIQFYSAEMNESNSLRIEMENDLRRAIQNEEFTLYYQPKVMLKTGVVESVEALVRWNHPDRGVLLPELFIPLAEETGLIIPLGKWIIGQACQDAVAWQTEGFPSLRVAVNLSALQFVNQNLMEEILSALDLSGLAPECLELEITESFLMRDPEGAMRTLSDIRKKGVSIAIDDFGTGYSSFSYLKKFPLDHLKIDRSFITDICHNSHDAAIVRTIVTLGHSLNLKVIAEGVENAGQIDMLTAMGCDAYQGFFKTRPLPPQEMAEILKKERMTTKNAVDSEID</sequence>
<comment type="caution">
    <text evidence="6">The sequence shown here is derived from an EMBL/GenBank/DDBJ whole genome shotgun (WGS) entry which is preliminary data.</text>
</comment>
<evidence type="ECO:0000256" key="1">
    <source>
        <dbReference type="ARBA" id="ARBA00051114"/>
    </source>
</evidence>
<dbReference type="CDD" id="cd01948">
    <property type="entry name" value="EAL"/>
    <property type="match status" value="1"/>
</dbReference>
<proteinExistence type="predicted"/>
<evidence type="ECO:0000259" key="5">
    <source>
        <dbReference type="PROSITE" id="PS50924"/>
    </source>
</evidence>
<accession>A0A7C3R3T2</accession>
<keyword evidence="2" id="KW-0812">Transmembrane</keyword>
<keyword evidence="2" id="KW-0472">Membrane</keyword>
<dbReference type="PROSITE" id="PS50924">
    <property type="entry name" value="MHYT"/>
    <property type="match status" value="1"/>
</dbReference>
<dbReference type="FunFam" id="3.30.70.270:FF:000001">
    <property type="entry name" value="Diguanylate cyclase domain protein"/>
    <property type="match status" value="1"/>
</dbReference>
<dbReference type="Gene3D" id="3.20.20.450">
    <property type="entry name" value="EAL domain"/>
    <property type="match status" value="1"/>
</dbReference>
<feature type="transmembrane region" description="Helical" evidence="2">
    <location>
        <begin position="109"/>
        <end position="130"/>
    </location>
</feature>
<dbReference type="SMART" id="SM00267">
    <property type="entry name" value="GGDEF"/>
    <property type="match status" value="1"/>
</dbReference>
<dbReference type="Pfam" id="PF00990">
    <property type="entry name" value="GGDEF"/>
    <property type="match status" value="1"/>
</dbReference>
<dbReference type="Pfam" id="PF03707">
    <property type="entry name" value="MHYT"/>
    <property type="match status" value="3"/>
</dbReference>
<feature type="transmembrane region" description="Helical" evidence="2">
    <location>
        <begin position="215"/>
        <end position="239"/>
    </location>
</feature>
<comment type="catalytic activity">
    <reaction evidence="1">
        <text>3',3'-c-di-GMP + H2O = 5'-phosphoguanylyl(3'-&gt;5')guanosine + H(+)</text>
        <dbReference type="Rhea" id="RHEA:24902"/>
        <dbReference type="ChEBI" id="CHEBI:15377"/>
        <dbReference type="ChEBI" id="CHEBI:15378"/>
        <dbReference type="ChEBI" id="CHEBI:58754"/>
        <dbReference type="ChEBI" id="CHEBI:58805"/>
        <dbReference type="EC" id="3.1.4.52"/>
    </reaction>
    <physiologicalReaction direction="left-to-right" evidence="1">
        <dbReference type="Rhea" id="RHEA:24903"/>
    </physiologicalReaction>
</comment>
<dbReference type="GO" id="GO:0016020">
    <property type="term" value="C:membrane"/>
    <property type="evidence" value="ECO:0007669"/>
    <property type="project" value="UniProtKB-UniRule"/>
</dbReference>
<dbReference type="PROSITE" id="PS50887">
    <property type="entry name" value="GGDEF"/>
    <property type="match status" value="1"/>
</dbReference>
<name>A0A7C3R3T2_9BACT</name>
<organism evidence="6">
    <name type="scientific">Leptospirillum ferriphilum</name>
    <dbReference type="NCBI Taxonomy" id="178606"/>
    <lineage>
        <taxon>Bacteria</taxon>
        <taxon>Pseudomonadati</taxon>
        <taxon>Nitrospirota</taxon>
        <taxon>Nitrospiria</taxon>
        <taxon>Nitrospirales</taxon>
        <taxon>Nitrospiraceae</taxon>
        <taxon>Leptospirillum</taxon>
    </lineage>
</organism>
<dbReference type="EMBL" id="DTMM01000134">
    <property type="protein sequence ID" value="HFT93593.1"/>
    <property type="molecule type" value="Genomic_DNA"/>
</dbReference>
<dbReference type="InterPro" id="IPR001633">
    <property type="entry name" value="EAL_dom"/>
</dbReference>
<dbReference type="InterPro" id="IPR043128">
    <property type="entry name" value="Rev_trsase/Diguanyl_cyclase"/>
</dbReference>
<dbReference type="Pfam" id="PF00563">
    <property type="entry name" value="EAL"/>
    <property type="match status" value="1"/>
</dbReference>
<dbReference type="AlphaFoldDB" id="A0A7C3R3T2"/>
<feature type="domain" description="GGDEF" evidence="4">
    <location>
        <begin position="295"/>
        <end position="428"/>
    </location>
</feature>
<dbReference type="NCBIfam" id="TIGR00254">
    <property type="entry name" value="GGDEF"/>
    <property type="match status" value="1"/>
</dbReference>
<dbReference type="PANTHER" id="PTHR44757">
    <property type="entry name" value="DIGUANYLATE CYCLASE DGCP"/>
    <property type="match status" value="1"/>
</dbReference>
<dbReference type="FunFam" id="3.20.20.450:FF:000001">
    <property type="entry name" value="Cyclic di-GMP phosphodiesterase yahA"/>
    <property type="match status" value="1"/>
</dbReference>
<dbReference type="PANTHER" id="PTHR44757:SF2">
    <property type="entry name" value="BIOFILM ARCHITECTURE MAINTENANCE PROTEIN MBAA"/>
    <property type="match status" value="1"/>
</dbReference>
<dbReference type="Gene3D" id="3.30.70.270">
    <property type="match status" value="1"/>
</dbReference>
<evidence type="ECO:0000259" key="3">
    <source>
        <dbReference type="PROSITE" id="PS50883"/>
    </source>
</evidence>
<dbReference type="GO" id="GO:0071732">
    <property type="term" value="P:cellular response to nitric oxide"/>
    <property type="evidence" value="ECO:0007669"/>
    <property type="project" value="UniProtKB-ARBA"/>
</dbReference>
<keyword evidence="2" id="KW-1133">Transmembrane helix</keyword>
<reference evidence="6" key="1">
    <citation type="journal article" date="2020" name="mSystems">
        <title>Genome- and Community-Level Interaction Insights into Carbon Utilization and Element Cycling Functions of Hydrothermarchaeota in Hydrothermal Sediment.</title>
        <authorList>
            <person name="Zhou Z."/>
            <person name="Liu Y."/>
            <person name="Xu W."/>
            <person name="Pan J."/>
            <person name="Luo Z.H."/>
            <person name="Li M."/>
        </authorList>
    </citation>
    <scope>NUCLEOTIDE SEQUENCE [LARGE SCALE GENOMIC DNA]</scope>
    <source>
        <strain evidence="6">SpSt-902</strain>
    </source>
</reference>
<dbReference type="InterPro" id="IPR052155">
    <property type="entry name" value="Biofilm_reg_signaling"/>
</dbReference>
<dbReference type="PROSITE" id="PS50883">
    <property type="entry name" value="EAL"/>
    <property type="match status" value="1"/>
</dbReference>
<feature type="transmembrane region" description="Helical" evidence="2">
    <location>
        <begin position="80"/>
        <end position="97"/>
    </location>
</feature>